<evidence type="ECO:0000256" key="1">
    <source>
        <dbReference type="PROSITE-ProRule" id="PRU00176"/>
    </source>
</evidence>
<dbReference type="Pfam" id="PF00076">
    <property type="entry name" value="RRM_1"/>
    <property type="match status" value="1"/>
</dbReference>
<comment type="caution">
    <text evidence="4">The sequence shown here is derived from an EMBL/GenBank/DDBJ whole genome shotgun (WGS) entry which is preliminary data.</text>
</comment>
<gene>
    <name evidence="4" type="ORF">KUTeg_022862</name>
</gene>
<keyword evidence="1" id="KW-0694">RNA-binding</keyword>
<dbReference type="PROSITE" id="PS50102">
    <property type="entry name" value="RRM"/>
    <property type="match status" value="1"/>
</dbReference>
<evidence type="ECO:0000259" key="3">
    <source>
        <dbReference type="PROSITE" id="PS50102"/>
    </source>
</evidence>
<dbReference type="InterPro" id="IPR000504">
    <property type="entry name" value="RRM_dom"/>
</dbReference>
<dbReference type="PANTHER" id="PTHR48038">
    <property type="entry name" value="RIBONUCLEOPROTEIN RB97D"/>
    <property type="match status" value="1"/>
</dbReference>
<sequence length="161" mass="17957">MSRRREGNLFIGRLSKSVRVRDLEDVFEPYGRMSRCEVKYAYGFVDYEDQRDAEDALRYENGRELCGSNIRVEWSKGAPRGPGGGPPPRGVSLGLDPGTGKDPEVGVETGEGTDLGLAAETERELIVTTRVLHDLNQGLQVDQRADLYQNLKVAQEVRKMT</sequence>
<dbReference type="InterPro" id="IPR012677">
    <property type="entry name" value="Nucleotide-bd_a/b_plait_sf"/>
</dbReference>
<dbReference type="Gene3D" id="3.30.70.330">
    <property type="match status" value="1"/>
</dbReference>
<organism evidence="4 5">
    <name type="scientific">Tegillarca granosa</name>
    <name type="common">Malaysian cockle</name>
    <name type="synonym">Anadara granosa</name>
    <dbReference type="NCBI Taxonomy" id="220873"/>
    <lineage>
        <taxon>Eukaryota</taxon>
        <taxon>Metazoa</taxon>
        <taxon>Spiralia</taxon>
        <taxon>Lophotrochozoa</taxon>
        <taxon>Mollusca</taxon>
        <taxon>Bivalvia</taxon>
        <taxon>Autobranchia</taxon>
        <taxon>Pteriomorphia</taxon>
        <taxon>Arcoida</taxon>
        <taxon>Arcoidea</taxon>
        <taxon>Arcidae</taxon>
        <taxon>Tegillarca</taxon>
    </lineage>
</organism>
<evidence type="ECO:0000256" key="2">
    <source>
        <dbReference type="SAM" id="MobiDB-lite"/>
    </source>
</evidence>
<dbReference type="SMART" id="SM00360">
    <property type="entry name" value="RRM"/>
    <property type="match status" value="1"/>
</dbReference>
<name>A0ABQ9E4K1_TEGGR</name>
<dbReference type="EMBL" id="JARBDR010000921">
    <property type="protein sequence ID" value="KAJ8298802.1"/>
    <property type="molecule type" value="Genomic_DNA"/>
</dbReference>
<reference evidence="4 5" key="1">
    <citation type="submission" date="2022-12" db="EMBL/GenBank/DDBJ databases">
        <title>Chromosome-level genome of Tegillarca granosa.</title>
        <authorList>
            <person name="Kim J."/>
        </authorList>
    </citation>
    <scope>NUCLEOTIDE SEQUENCE [LARGE SCALE GENOMIC DNA]</scope>
    <source>
        <strain evidence="4">Teg-2019</strain>
        <tissue evidence="4">Adductor muscle</tissue>
    </source>
</reference>
<accession>A0ABQ9E4K1</accession>
<protein>
    <recommendedName>
        <fullName evidence="3">RRM domain-containing protein</fullName>
    </recommendedName>
</protein>
<evidence type="ECO:0000313" key="5">
    <source>
        <dbReference type="Proteomes" id="UP001217089"/>
    </source>
</evidence>
<proteinExistence type="predicted"/>
<dbReference type="Proteomes" id="UP001217089">
    <property type="component" value="Unassembled WGS sequence"/>
</dbReference>
<feature type="domain" description="RRM" evidence="3">
    <location>
        <begin position="7"/>
        <end position="77"/>
    </location>
</feature>
<dbReference type="PANTHER" id="PTHR48038:SF1">
    <property type="entry name" value="RIBONUCLEOPROTEIN RB97D"/>
    <property type="match status" value="1"/>
</dbReference>
<feature type="region of interest" description="Disordered" evidence="2">
    <location>
        <begin position="73"/>
        <end position="111"/>
    </location>
</feature>
<evidence type="ECO:0000313" key="4">
    <source>
        <dbReference type="EMBL" id="KAJ8298802.1"/>
    </source>
</evidence>
<dbReference type="InterPro" id="IPR035979">
    <property type="entry name" value="RBD_domain_sf"/>
</dbReference>
<dbReference type="SUPFAM" id="SSF54928">
    <property type="entry name" value="RNA-binding domain, RBD"/>
    <property type="match status" value="1"/>
</dbReference>
<keyword evidence="5" id="KW-1185">Reference proteome</keyword>